<evidence type="ECO:0000259" key="2">
    <source>
        <dbReference type="Pfam" id="PF25597"/>
    </source>
</evidence>
<protein>
    <submittedName>
        <fullName evidence="3">Retrovirus-related Pol polyprotein from transposon RE2</fullName>
    </submittedName>
</protein>
<evidence type="ECO:0000259" key="1">
    <source>
        <dbReference type="Pfam" id="PF07727"/>
    </source>
</evidence>
<dbReference type="InterPro" id="IPR043502">
    <property type="entry name" value="DNA/RNA_pol_sf"/>
</dbReference>
<reference evidence="3 4" key="1">
    <citation type="journal article" date="2018" name="PLoS Genet.">
        <title>Population sequencing reveals clonal diversity and ancestral inbreeding in the grapevine cultivar Chardonnay.</title>
        <authorList>
            <person name="Roach M.J."/>
            <person name="Johnson D.L."/>
            <person name="Bohlmann J."/>
            <person name="van Vuuren H.J."/>
            <person name="Jones S.J."/>
            <person name="Pretorius I.S."/>
            <person name="Schmidt S.A."/>
            <person name="Borneman A.R."/>
        </authorList>
    </citation>
    <scope>NUCLEOTIDE SEQUENCE [LARGE SCALE GENOMIC DNA]</scope>
    <source>
        <strain evidence="4">cv. Chardonnay</strain>
        <tissue evidence="3">Leaf</tissue>
    </source>
</reference>
<feature type="domain" description="Reverse transcriptase Ty1/copia-type" evidence="1">
    <location>
        <begin position="118"/>
        <end position="161"/>
    </location>
</feature>
<sequence length="243" mass="27678">MCVFGYPFGKKGWKLFDLDTKELFVSRDVKFLRMFFVCPNHKIRASSAPLSPGPEVVPTVGLDSLGLDNSSNGQSAPMGKGMRINFLRFYYEILLLIRWLLKVHPRHSVSTASLRWMSQCLLHGDLEEEVYMKLPPGFERSDPNLVCRLRKSLYGLKQAPRLYVDDLIISGNDSAALKTFKAYLSDCFKMKDLGVLKYFLGIEVARSSAGLFLCQRKYTLDIVSRPDYWEPSRVASRSSKITD</sequence>
<dbReference type="Pfam" id="PF07727">
    <property type="entry name" value="RVT_2"/>
    <property type="match status" value="2"/>
</dbReference>
<comment type="caution">
    <text evidence="3">The sequence shown here is derived from an EMBL/GenBank/DDBJ whole genome shotgun (WGS) entry which is preliminary data.</text>
</comment>
<organism evidence="3 4">
    <name type="scientific">Vitis vinifera</name>
    <name type="common">Grape</name>
    <dbReference type="NCBI Taxonomy" id="29760"/>
    <lineage>
        <taxon>Eukaryota</taxon>
        <taxon>Viridiplantae</taxon>
        <taxon>Streptophyta</taxon>
        <taxon>Embryophyta</taxon>
        <taxon>Tracheophyta</taxon>
        <taxon>Spermatophyta</taxon>
        <taxon>Magnoliopsida</taxon>
        <taxon>eudicotyledons</taxon>
        <taxon>Gunneridae</taxon>
        <taxon>Pentapetalae</taxon>
        <taxon>rosids</taxon>
        <taxon>Vitales</taxon>
        <taxon>Vitaceae</taxon>
        <taxon>Viteae</taxon>
        <taxon>Vitis</taxon>
    </lineage>
</organism>
<dbReference type="InterPro" id="IPR013103">
    <property type="entry name" value="RVT_2"/>
</dbReference>
<evidence type="ECO:0000313" key="4">
    <source>
        <dbReference type="Proteomes" id="UP000288805"/>
    </source>
</evidence>
<accession>A0A438E2Y1</accession>
<feature type="domain" description="Reverse transcriptase Ty1/copia-type" evidence="1">
    <location>
        <begin position="162"/>
        <end position="224"/>
    </location>
</feature>
<name>A0A438E2Y1_VITVI</name>
<dbReference type="InterPro" id="IPR057670">
    <property type="entry name" value="SH3_retrovirus"/>
</dbReference>
<dbReference type="Pfam" id="PF25597">
    <property type="entry name" value="SH3_retrovirus"/>
    <property type="match status" value="1"/>
</dbReference>
<evidence type="ECO:0000313" key="3">
    <source>
        <dbReference type="EMBL" id="RVW42094.1"/>
    </source>
</evidence>
<dbReference type="Proteomes" id="UP000288805">
    <property type="component" value="Unassembled WGS sequence"/>
</dbReference>
<proteinExistence type="predicted"/>
<dbReference type="SUPFAM" id="SSF56672">
    <property type="entry name" value="DNA/RNA polymerases"/>
    <property type="match status" value="1"/>
</dbReference>
<dbReference type="AlphaFoldDB" id="A0A438E2Y1"/>
<feature type="domain" description="Retroviral polymerase SH3-like" evidence="2">
    <location>
        <begin position="2"/>
        <end position="32"/>
    </location>
</feature>
<dbReference type="EMBL" id="QGNW01001414">
    <property type="protein sequence ID" value="RVW42094.1"/>
    <property type="molecule type" value="Genomic_DNA"/>
</dbReference>
<gene>
    <name evidence="3" type="primary">RE2_772</name>
    <name evidence="3" type="ORF">CK203_085771</name>
</gene>